<dbReference type="SMART" id="SM00671">
    <property type="entry name" value="SEL1"/>
    <property type="match status" value="5"/>
</dbReference>
<evidence type="ECO:0000313" key="2">
    <source>
        <dbReference type="Proteomes" id="UP000198367"/>
    </source>
</evidence>
<sequence>MRLVPKVAVLGQGLTLGLILSLSLLNSAPAWAGWWDNLWLQELPVDQTKPPKTAQRFEFTGTLPAHTQLELVGYYTSSTCTRKEIRFPNGDIANPYRATLNKSSVLRQTLDTTDNAKPFNLTLALQGGGDCDWQLEDLVLDLTLQPSHPIWQKVKSLKDGYLHTSPLLTSSGPVTKASPHDGFYLSQELTIEPVLAGSEEDTNLVAALPLSLNPVYYPVVIYSPKTDSPFEVKLKSNLQSSSRLWSSAATQMVRFDKQPVLRVQFNPEILPDYQVNVWRQPEHISVHYPDGTEYRYPRGDVHLYAYGKPESMLNTLSGSSKAEDKRLLAHIYWAGHALAKDEEKARKYYREAAEGDDLIAIQWMQSQAAYAGEVEQSRYWLQRAARLGDVEAKLELIRQPFETILQGKPNTAEAKSVQDSAWKQLNQLVNQGVPEAMSMMALYQALPWSPYHDATAALTHYRMSVQADPALAHSAASDYYYLLEDFEQSQEFWQIAAERDLYVVAEYADILLKPDTRDAHQARIWLEKVVSQGDKQSMQRDVLGRAYFQLASLLDTGEGGSVEPERALALYQHSIELAKSFTNDYEAKAKARVQALEKL</sequence>
<protein>
    <recommendedName>
        <fullName evidence="3">Sel1 repeat family protein</fullName>
    </recommendedName>
</protein>
<dbReference type="InterPro" id="IPR011990">
    <property type="entry name" value="TPR-like_helical_dom_sf"/>
</dbReference>
<dbReference type="Proteomes" id="UP000198367">
    <property type="component" value="Chromosome"/>
</dbReference>
<dbReference type="AlphaFoldDB" id="A0A220UI11"/>
<evidence type="ECO:0008006" key="3">
    <source>
        <dbReference type="Google" id="ProtNLM"/>
    </source>
</evidence>
<organism evidence="1 2">
    <name type="scientific">Shewanella bicestrii</name>
    <dbReference type="NCBI Taxonomy" id="2018305"/>
    <lineage>
        <taxon>Bacteria</taxon>
        <taxon>Pseudomonadati</taxon>
        <taxon>Pseudomonadota</taxon>
        <taxon>Gammaproteobacteria</taxon>
        <taxon>Alteromonadales</taxon>
        <taxon>Shewanellaceae</taxon>
        <taxon>Shewanella</taxon>
    </lineage>
</organism>
<gene>
    <name evidence="1" type="ORF">CF168_02865</name>
</gene>
<dbReference type="RefSeq" id="WP_089066900.1">
    <property type="nucleotide sequence ID" value="NZ_CP022358.1"/>
</dbReference>
<dbReference type="Pfam" id="PF08238">
    <property type="entry name" value="Sel1"/>
    <property type="match status" value="4"/>
</dbReference>
<dbReference type="InterPro" id="IPR006597">
    <property type="entry name" value="Sel1-like"/>
</dbReference>
<dbReference type="EMBL" id="CP022358">
    <property type="protein sequence ID" value="ASK67884.1"/>
    <property type="molecule type" value="Genomic_DNA"/>
</dbReference>
<name>A0A220UI11_9GAMM</name>
<keyword evidence="2" id="KW-1185">Reference proteome</keyword>
<evidence type="ECO:0000313" key="1">
    <source>
        <dbReference type="EMBL" id="ASK67884.1"/>
    </source>
</evidence>
<reference evidence="1 2" key="1">
    <citation type="submission" date="2017-07" db="EMBL/GenBank/DDBJ databases">
        <title>Phenotypical and genomic characterization of a clinical isolate of Shewanella bicestrii sp. nov. producing an extended-spectrum beta-lactamase and a new oxacillinase variant.</title>
        <authorList>
            <person name="Jousset A.B."/>
            <person name="Bonnin R.A."/>
            <person name="Girlich D."/>
            <person name="Dabos L."/>
            <person name="Potron A."/>
            <person name="Dortet L."/>
            <person name="Glaser P."/>
            <person name="Naas T."/>
        </authorList>
    </citation>
    <scope>NUCLEOTIDE SEQUENCE [LARGE SCALE GENOMIC DNA]</scope>
    <source>
        <strain evidence="1 2">JAB-1</strain>
    </source>
</reference>
<dbReference type="KEGG" id="sbj:CF168_02865"/>
<accession>A0A220UI11</accession>
<dbReference type="SUPFAM" id="SSF81901">
    <property type="entry name" value="HCP-like"/>
    <property type="match status" value="1"/>
</dbReference>
<dbReference type="Gene3D" id="1.25.40.10">
    <property type="entry name" value="Tetratricopeptide repeat domain"/>
    <property type="match status" value="2"/>
</dbReference>
<proteinExistence type="predicted"/>